<proteinExistence type="predicted"/>
<protein>
    <submittedName>
        <fullName evidence="2">Uncharacterized protein</fullName>
    </submittedName>
</protein>
<dbReference type="EMBL" id="FNGS01000003">
    <property type="protein sequence ID" value="SDL82623.1"/>
    <property type="molecule type" value="Genomic_DNA"/>
</dbReference>
<dbReference type="Gene3D" id="1.25.40.10">
    <property type="entry name" value="Tetratricopeptide repeat domain"/>
    <property type="match status" value="1"/>
</dbReference>
<name>A0A1G9N8B2_9BACT</name>
<dbReference type="InterPro" id="IPR011990">
    <property type="entry name" value="TPR-like_helical_dom_sf"/>
</dbReference>
<reference evidence="2 3" key="1">
    <citation type="submission" date="2016-10" db="EMBL/GenBank/DDBJ databases">
        <authorList>
            <person name="de Groot N.N."/>
        </authorList>
    </citation>
    <scope>NUCLEOTIDE SEQUENCE [LARGE SCALE GENOMIC DNA]</scope>
    <source>
        <strain evidence="2 3">DSM 21668</strain>
    </source>
</reference>
<dbReference type="AlphaFoldDB" id="A0A1G9N8B2"/>
<evidence type="ECO:0000313" key="3">
    <source>
        <dbReference type="Proteomes" id="UP000198901"/>
    </source>
</evidence>
<evidence type="ECO:0000313" key="2">
    <source>
        <dbReference type="EMBL" id="SDL82623.1"/>
    </source>
</evidence>
<sequence>MRAIAFFWTITLIAPQVFGQSPRLVSQTQALARPDQSFAREDSEIARLNCVPMFGEVKKTARQKQEQDAFLQSCDRSFGDRAEASRFFAERGWEYIAEGELDTACYRFNLAYLLDAANSDAYWGMGVVCHQKGNTTEAIRMLKKGVSIDSTDSMLIDDLATLYIQHFTDTKDEKELDAAFTWLGKSMALDSTNANTYLKLALAEYHRTNYDKSWENLHKCRALDVQLLDFDFIQQLVAKREDPQGIFKGKEEEK</sequence>
<dbReference type="Proteomes" id="UP000198901">
    <property type="component" value="Unassembled WGS sequence"/>
</dbReference>
<accession>A0A1G9N8B2</accession>
<keyword evidence="3" id="KW-1185">Reference proteome</keyword>
<evidence type="ECO:0000256" key="1">
    <source>
        <dbReference type="PROSITE-ProRule" id="PRU00339"/>
    </source>
</evidence>
<dbReference type="STRING" id="563176.SAMN04488090_1902"/>
<dbReference type="PROSITE" id="PS50005">
    <property type="entry name" value="TPR"/>
    <property type="match status" value="1"/>
</dbReference>
<keyword evidence="1" id="KW-0802">TPR repeat</keyword>
<gene>
    <name evidence="2" type="ORF">SAMN04488090_1902</name>
</gene>
<dbReference type="SUPFAM" id="SSF48452">
    <property type="entry name" value="TPR-like"/>
    <property type="match status" value="1"/>
</dbReference>
<dbReference type="InterPro" id="IPR019734">
    <property type="entry name" value="TPR_rpt"/>
</dbReference>
<dbReference type="SMART" id="SM00028">
    <property type="entry name" value="TPR"/>
    <property type="match status" value="3"/>
</dbReference>
<feature type="repeat" description="TPR" evidence="1">
    <location>
        <begin position="119"/>
        <end position="152"/>
    </location>
</feature>
<organism evidence="2 3">
    <name type="scientific">Siphonobacter aquaeclarae</name>
    <dbReference type="NCBI Taxonomy" id="563176"/>
    <lineage>
        <taxon>Bacteria</taxon>
        <taxon>Pseudomonadati</taxon>
        <taxon>Bacteroidota</taxon>
        <taxon>Cytophagia</taxon>
        <taxon>Cytophagales</taxon>
        <taxon>Cytophagaceae</taxon>
        <taxon>Siphonobacter</taxon>
    </lineage>
</organism>
<dbReference type="OrthoDB" id="7058419at2"/>